<evidence type="ECO:0000313" key="1">
    <source>
        <dbReference type="EMBL" id="KAL0102497.1"/>
    </source>
</evidence>
<reference evidence="1 2" key="1">
    <citation type="submission" date="2023-03" db="EMBL/GenBank/DDBJ databases">
        <title>High recombination rates correlate with genetic variation in Cardiocondyla obscurior ants.</title>
        <authorList>
            <person name="Errbii M."/>
        </authorList>
    </citation>
    <scope>NUCLEOTIDE SEQUENCE [LARGE SCALE GENOMIC DNA]</scope>
    <source>
        <strain evidence="1">Alpha-2009</strain>
        <tissue evidence="1">Whole body</tissue>
    </source>
</reference>
<dbReference type="EMBL" id="JADYXP020000022">
    <property type="protein sequence ID" value="KAL0102497.1"/>
    <property type="molecule type" value="Genomic_DNA"/>
</dbReference>
<name>A0AAW2EH30_9HYME</name>
<sequence>MLQLKIIRTCCAFLAGNSRNPVILAKCFFASDDVSKYDPCHLFSAPPLSCGSRDCYFTQRLSASSRYYADEIRLRVGLGVFRRSRGIHPEFKARNQSPSRVRATTSRDAVAGYLPRVFFFFFTGLRVARG</sequence>
<proteinExistence type="predicted"/>
<gene>
    <name evidence="1" type="ORF">PUN28_018054</name>
</gene>
<accession>A0AAW2EH30</accession>
<comment type="caution">
    <text evidence="1">The sequence shown here is derived from an EMBL/GenBank/DDBJ whole genome shotgun (WGS) entry which is preliminary data.</text>
</comment>
<organism evidence="1 2">
    <name type="scientific">Cardiocondyla obscurior</name>
    <dbReference type="NCBI Taxonomy" id="286306"/>
    <lineage>
        <taxon>Eukaryota</taxon>
        <taxon>Metazoa</taxon>
        <taxon>Ecdysozoa</taxon>
        <taxon>Arthropoda</taxon>
        <taxon>Hexapoda</taxon>
        <taxon>Insecta</taxon>
        <taxon>Pterygota</taxon>
        <taxon>Neoptera</taxon>
        <taxon>Endopterygota</taxon>
        <taxon>Hymenoptera</taxon>
        <taxon>Apocrita</taxon>
        <taxon>Aculeata</taxon>
        <taxon>Formicoidea</taxon>
        <taxon>Formicidae</taxon>
        <taxon>Myrmicinae</taxon>
        <taxon>Cardiocondyla</taxon>
    </lineage>
</organism>
<protein>
    <submittedName>
        <fullName evidence="1">Uncharacterized protein</fullName>
    </submittedName>
</protein>
<dbReference type="Proteomes" id="UP001430953">
    <property type="component" value="Unassembled WGS sequence"/>
</dbReference>
<evidence type="ECO:0000313" key="2">
    <source>
        <dbReference type="Proteomes" id="UP001430953"/>
    </source>
</evidence>
<dbReference type="AlphaFoldDB" id="A0AAW2EH30"/>
<keyword evidence="2" id="KW-1185">Reference proteome</keyword>